<reference evidence="1 2" key="1">
    <citation type="submission" date="2018-01" db="EMBL/GenBank/DDBJ databases">
        <title>Comparison of the Chinese Bamboo Partridge and Red Junglefowl genome sequences highlights the importance of demography in genome evolution.</title>
        <authorList>
            <person name="Tiley G.P."/>
            <person name="Kimball R.T."/>
            <person name="Braun E.L."/>
            <person name="Burleigh J.G."/>
        </authorList>
    </citation>
    <scope>NUCLEOTIDE SEQUENCE [LARGE SCALE GENOMIC DNA]</scope>
    <source>
        <strain evidence="1">RTK389</strain>
        <tissue evidence="1">Blood</tissue>
    </source>
</reference>
<sequence>SSFPQTSAVGSAGVPAIGSGLGGTFGRSAGSGGYGGFGGYGGLGGYGGFYGLGGYGGYGSCGYGGWSRGHRSGLPMMSQPFAGCLLLTLYRLQVDGDILWPGSDLLPPPSSLEPPINSGLHHSFHVCVFLHPSNVPRFH</sequence>
<proteinExistence type="predicted"/>
<accession>A0A2P4SCC2</accession>
<evidence type="ECO:0000313" key="1">
    <source>
        <dbReference type="EMBL" id="POI21748.1"/>
    </source>
</evidence>
<evidence type="ECO:0000313" key="2">
    <source>
        <dbReference type="Proteomes" id="UP000237246"/>
    </source>
</evidence>
<keyword evidence="2" id="KW-1185">Reference proteome</keyword>
<protein>
    <recommendedName>
        <fullName evidence="3">Keratin</fullName>
    </recommendedName>
</protein>
<comment type="caution">
    <text evidence="1">The sequence shown here is derived from an EMBL/GenBank/DDBJ whole genome shotgun (WGS) entry which is preliminary data.</text>
</comment>
<feature type="non-terminal residue" evidence="1">
    <location>
        <position position="1"/>
    </location>
</feature>
<gene>
    <name evidence="1" type="ORF">CIB84_014505</name>
</gene>
<dbReference type="AlphaFoldDB" id="A0A2P4SCC2"/>
<organism evidence="1 2">
    <name type="scientific">Bambusicola thoracicus</name>
    <name type="common">Chinese bamboo-partridge</name>
    <name type="synonym">Perdix thoracica</name>
    <dbReference type="NCBI Taxonomy" id="9083"/>
    <lineage>
        <taxon>Eukaryota</taxon>
        <taxon>Metazoa</taxon>
        <taxon>Chordata</taxon>
        <taxon>Craniata</taxon>
        <taxon>Vertebrata</taxon>
        <taxon>Euteleostomi</taxon>
        <taxon>Archelosauria</taxon>
        <taxon>Archosauria</taxon>
        <taxon>Dinosauria</taxon>
        <taxon>Saurischia</taxon>
        <taxon>Theropoda</taxon>
        <taxon>Coelurosauria</taxon>
        <taxon>Aves</taxon>
        <taxon>Neognathae</taxon>
        <taxon>Galloanserae</taxon>
        <taxon>Galliformes</taxon>
        <taxon>Phasianidae</taxon>
        <taxon>Perdicinae</taxon>
        <taxon>Bambusicola</taxon>
    </lineage>
</organism>
<evidence type="ECO:0008006" key="3">
    <source>
        <dbReference type="Google" id="ProtNLM"/>
    </source>
</evidence>
<dbReference type="Proteomes" id="UP000237246">
    <property type="component" value="Unassembled WGS sequence"/>
</dbReference>
<dbReference type="EMBL" id="PPHD01065559">
    <property type="protein sequence ID" value="POI21748.1"/>
    <property type="molecule type" value="Genomic_DNA"/>
</dbReference>
<name>A0A2P4SCC2_BAMTH</name>